<name>L9WE99_9EURY</name>
<evidence type="ECO:0000313" key="2">
    <source>
        <dbReference type="EMBL" id="ELY47677.1"/>
    </source>
</evidence>
<proteinExistence type="predicted"/>
<dbReference type="Proteomes" id="UP000011661">
    <property type="component" value="Unassembled WGS sequence"/>
</dbReference>
<comment type="caution">
    <text evidence="2">The sequence shown here is derived from an EMBL/GenBank/DDBJ whole genome shotgun (WGS) entry which is preliminary data.</text>
</comment>
<dbReference type="PATRIC" id="fig|1230460.4.peg.1109"/>
<protein>
    <submittedName>
        <fullName evidence="2">Uncharacterized protein</fullName>
    </submittedName>
</protein>
<dbReference type="AlphaFoldDB" id="L9WE99"/>
<sequence length="179" mass="19105">MHPVDPAGSVRCQPLVSVPTFITDYGANGGMPHRQSRRTVLQTLGSLGTALVVSSTAVSAVPGCDDTSADDDHTRAGGTAPAELPDGATRYIAVVDRIVDGEHVVLLLEQDGDLVDQHVEPTATFDEIAERDILQVVLNDDSLLAYTQLSTRPGRSEDTRDRSLSDLEANIPSEPMEQS</sequence>
<evidence type="ECO:0000256" key="1">
    <source>
        <dbReference type="SAM" id="MobiDB-lite"/>
    </source>
</evidence>
<feature type="region of interest" description="Disordered" evidence="1">
    <location>
        <begin position="150"/>
        <end position="179"/>
    </location>
</feature>
<feature type="region of interest" description="Disordered" evidence="1">
    <location>
        <begin position="63"/>
        <end position="82"/>
    </location>
</feature>
<reference evidence="2 3" key="1">
    <citation type="journal article" date="2014" name="PLoS Genet.">
        <title>Phylogenetically driven sequencing of extremely halophilic archaea reveals strategies for static and dynamic osmo-response.</title>
        <authorList>
            <person name="Becker E.A."/>
            <person name="Seitzer P.M."/>
            <person name="Tritt A."/>
            <person name="Larsen D."/>
            <person name="Krusor M."/>
            <person name="Yao A.I."/>
            <person name="Wu D."/>
            <person name="Madern D."/>
            <person name="Eisen J.A."/>
            <person name="Darling A.E."/>
            <person name="Facciotti M.T."/>
        </authorList>
    </citation>
    <scope>NUCLEOTIDE SEQUENCE [LARGE SCALE GENOMIC DNA]</scope>
    <source>
        <strain evidence="2 3">JCM 14089</strain>
    </source>
</reference>
<dbReference type="EMBL" id="AOHX01000026">
    <property type="protein sequence ID" value="ELY47677.1"/>
    <property type="molecule type" value="Genomic_DNA"/>
</dbReference>
<dbReference type="eggNOG" id="arCOG06330">
    <property type="taxonomic scope" value="Archaea"/>
</dbReference>
<accession>L9WE99</accession>
<feature type="compositionally biased region" description="Basic and acidic residues" evidence="1">
    <location>
        <begin position="154"/>
        <end position="165"/>
    </location>
</feature>
<gene>
    <name evidence="2" type="ORF">C495_05447</name>
</gene>
<organism evidence="2 3">
    <name type="scientific">Natronorubrum sulfidifaciens JCM 14089</name>
    <dbReference type="NCBI Taxonomy" id="1230460"/>
    <lineage>
        <taxon>Archaea</taxon>
        <taxon>Methanobacteriati</taxon>
        <taxon>Methanobacteriota</taxon>
        <taxon>Stenosarchaea group</taxon>
        <taxon>Halobacteria</taxon>
        <taxon>Halobacteriales</taxon>
        <taxon>Natrialbaceae</taxon>
        <taxon>Natronorubrum</taxon>
    </lineage>
</organism>
<evidence type="ECO:0000313" key="3">
    <source>
        <dbReference type="Proteomes" id="UP000011661"/>
    </source>
</evidence>
<keyword evidence="3" id="KW-1185">Reference proteome</keyword>